<reference evidence="3" key="1">
    <citation type="journal article" date="2019" name="Int. J. Syst. Evol. Microbiol.">
        <title>The Global Catalogue of Microorganisms (GCM) 10K type strain sequencing project: providing services to taxonomists for standard genome sequencing and annotation.</title>
        <authorList>
            <consortium name="The Broad Institute Genomics Platform"/>
            <consortium name="The Broad Institute Genome Sequencing Center for Infectious Disease"/>
            <person name="Wu L."/>
            <person name="Ma J."/>
        </authorList>
    </citation>
    <scope>NUCLEOTIDE SEQUENCE [LARGE SCALE GENOMIC DNA]</scope>
    <source>
        <strain evidence="3">CCUG 43304</strain>
    </source>
</reference>
<protein>
    <recommendedName>
        <fullName evidence="4">Bacterial Ig-like domain-containing protein</fullName>
    </recommendedName>
</protein>
<organism evidence="2 3">
    <name type="scientific">Luethyella okanaganae</name>
    <dbReference type="NCBI Taxonomy" id="69372"/>
    <lineage>
        <taxon>Bacteria</taxon>
        <taxon>Bacillati</taxon>
        <taxon>Actinomycetota</taxon>
        <taxon>Actinomycetes</taxon>
        <taxon>Micrococcales</taxon>
        <taxon>Microbacteriaceae</taxon>
        <taxon>Luethyella</taxon>
    </lineage>
</organism>
<dbReference type="EMBL" id="JBHSTP010000003">
    <property type="protein sequence ID" value="MFC6357154.1"/>
    <property type="molecule type" value="Genomic_DNA"/>
</dbReference>
<name>A0ABW1VKL8_9MICO</name>
<sequence length="459" mass="46287">MNALSRTRRRSAIGAAVVASTVLALLAWAPLPANAATNTLDPALQITGSTVKLTPSSRTGVVEGTSALRWGPAQIETDQSCPAGYRSSSRTFVIAPGGTVSQAATARTNQSAIYWGLRGEPGDVIWLDNVYASNWSGFTPGSLTTGLNKLVITCDPDQRAEDAPFSDSKYFLVTLQVDVAAESWTVVDNPSNPVTKTTPTVAFSGSTANANGTATLIATVSGASGTATDASGKVAFSGTHAGLASPVTGEVQLANGVASWTTPVLDAGQSYTFTAGYRANGDTKYTDSAADATTTVTTVAEPQAPQNTDITVTIPASATGLKFTITPGNVALTGTTLQGTSYVATGTLGDVKVSDNRDTRTAWTLNGKAGAFANTADASKTIAASHLGWKPALVGTGAGTAGTEVVAGEGGGLSTDKPLAQTAAGATVADTTVKAGITLKAPADSAAGDYKATLTLTLI</sequence>
<evidence type="ECO:0000313" key="2">
    <source>
        <dbReference type="EMBL" id="MFC6357154.1"/>
    </source>
</evidence>
<feature type="signal peptide" evidence="1">
    <location>
        <begin position="1"/>
        <end position="35"/>
    </location>
</feature>
<comment type="caution">
    <text evidence="2">The sequence shown here is derived from an EMBL/GenBank/DDBJ whole genome shotgun (WGS) entry which is preliminary data.</text>
</comment>
<dbReference type="PROSITE" id="PS51318">
    <property type="entry name" value="TAT"/>
    <property type="match status" value="1"/>
</dbReference>
<evidence type="ECO:0000313" key="3">
    <source>
        <dbReference type="Proteomes" id="UP001596306"/>
    </source>
</evidence>
<keyword evidence="3" id="KW-1185">Reference proteome</keyword>
<dbReference type="InterPro" id="IPR006311">
    <property type="entry name" value="TAT_signal"/>
</dbReference>
<gene>
    <name evidence="2" type="ORF">ACFQB0_13670</name>
</gene>
<evidence type="ECO:0008006" key="4">
    <source>
        <dbReference type="Google" id="ProtNLM"/>
    </source>
</evidence>
<keyword evidence="1" id="KW-0732">Signal</keyword>
<accession>A0ABW1VKL8</accession>
<dbReference type="Proteomes" id="UP001596306">
    <property type="component" value="Unassembled WGS sequence"/>
</dbReference>
<dbReference type="RefSeq" id="WP_386732680.1">
    <property type="nucleotide sequence ID" value="NZ_JBHSTP010000003.1"/>
</dbReference>
<feature type="chain" id="PRO_5047186416" description="Bacterial Ig-like domain-containing protein" evidence="1">
    <location>
        <begin position="36"/>
        <end position="459"/>
    </location>
</feature>
<evidence type="ECO:0000256" key="1">
    <source>
        <dbReference type="SAM" id="SignalP"/>
    </source>
</evidence>
<proteinExistence type="predicted"/>